<sequence>MTEINELILEQLPLIVFGIVLVMIILLIMLMVQTAKVSKLRKNYNKFMSSTGVEDLESLLLNLKVQMDAIEDEQGENRDRVARMNKKLDRIQGKMGIKRYNAYGDRGADLSFSIAMLNEKEDGLVLTGLYNRDGSYVYAKPLQGGESTYTLSNEEKEAIILARQAE</sequence>
<evidence type="ECO:0000313" key="3">
    <source>
        <dbReference type="Proteomes" id="UP001597169"/>
    </source>
</evidence>
<dbReference type="Pfam" id="PF14584">
    <property type="entry name" value="DUF4446"/>
    <property type="match status" value="1"/>
</dbReference>
<dbReference type="InterPro" id="IPR027981">
    <property type="entry name" value="DUF4446"/>
</dbReference>
<dbReference type="RefSeq" id="WP_091159855.1">
    <property type="nucleotide sequence ID" value="NZ_JBHTKX010000002.1"/>
</dbReference>
<accession>A0ABW3PVA8</accession>
<feature type="transmembrane region" description="Helical" evidence="1">
    <location>
        <begin position="12"/>
        <end position="32"/>
    </location>
</feature>
<name>A0ABW3PVA8_9BACL</name>
<keyword evidence="1" id="KW-0472">Membrane</keyword>
<protein>
    <submittedName>
        <fullName evidence="2">DUF4446 family protein</fullName>
    </submittedName>
</protein>
<evidence type="ECO:0000313" key="2">
    <source>
        <dbReference type="EMBL" id="MFD1129742.1"/>
    </source>
</evidence>
<proteinExistence type="predicted"/>
<keyword evidence="1" id="KW-1133">Transmembrane helix</keyword>
<dbReference type="EMBL" id="JBHTKX010000002">
    <property type="protein sequence ID" value="MFD1129742.1"/>
    <property type="molecule type" value="Genomic_DNA"/>
</dbReference>
<comment type="caution">
    <text evidence="2">The sequence shown here is derived from an EMBL/GenBank/DDBJ whole genome shotgun (WGS) entry which is preliminary data.</text>
</comment>
<evidence type="ECO:0000256" key="1">
    <source>
        <dbReference type="SAM" id="Phobius"/>
    </source>
</evidence>
<dbReference type="Proteomes" id="UP001597169">
    <property type="component" value="Unassembled WGS sequence"/>
</dbReference>
<keyword evidence="1" id="KW-0812">Transmembrane</keyword>
<reference evidence="3" key="1">
    <citation type="journal article" date="2019" name="Int. J. Syst. Evol. Microbiol.">
        <title>The Global Catalogue of Microorganisms (GCM) 10K type strain sequencing project: providing services to taxonomists for standard genome sequencing and annotation.</title>
        <authorList>
            <consortium name="The Broad Institute Genomics Platform"/>
            <consortium name="The Broad Institute Genome Sequencing Center for Infectious Disease"/>
            <person name="Wu L."/>
            <person name="Ma J."/>
        </authorList>
    </citation>
    <scope>NUCLEOTIDE SEQUENCE [LARGE SCALE GENOMIC DNA]</scope>
    <source>
        <strain evidence="3">CCUG 53519</strain>
    </source>
</reference>
<gene>
    <name evidence="2" type="ORF">ACFQ3J_16350</name>
</gene>
<keyword evidence="3" id="KW-1185">Reference proteome</keyword>
<organism evidence="2 3">
    <name type="scientific">Paenibacillus provencensis</name>
    <dbReference type="NCBI Taxonomy" id="441151"/>
    <lineage>
        <taxon>Bacteria</taxon>
        <taxon>Bacillati</taxon>
        <taxon>Bacillota</taxon>
        <taxon>Bacilli</taxon>
        <taxon>Bacillales</taxon>
        <taxon>Paenibacillaceae</taxon>
        <taxon>Paenibacillus</taxon>
    </lineage>
</organism>